<dbReference type="Gene3D" id="1.50.10.10">
    <property type="match status" value="1"/>
</dbReference>
<reference evidence="14" key="1">
    <citation type="journal article" date="2008" name="Nat. Genet.">
        <title>The Pristionchus pacificus genome provides a unique perspective on nematode lifestyle and parasitism.</title>
        <authorList>
            <person name="Dieterich C."/>
            <person name="Clifton S.W."/>
            <person name="Schuster L.N."/>
            <person name="Chinwalla A."/>
            <person name="Delehaunty K."/>
            <person name="Dinkelacker I."/>
            <person name="Fulton L."/>
            <person name="Fulton R."/>
            <person name="Godfrey J."/>
            <person name="Minx P."/>
            <person name="Mitreva M."/>
            <person name="Roeseler W."/>
            <person name="Tian H."/>
            <person name="Witte H."/>
            <person name="Yang S.P."/>
            <person name="Wilson R.K."/>
            <person name="Sommer R.J."/>
        </authorList>
    </citation>
    <scope>NUCLEOTIDE SEQUENCE [LARGE SCALE GENOMIC DNA]</scope>
    <source>
        <strain evidence="14">PS312</strain>
    </source>
</reference>
<gene>
    <name evidence="13" type="primary">WBGene00117037</name>
</gene>
<dbReference type="AlphaFoldDB" id="A0A2A6CIX7"/>
<dbReference type="EC" id="3.2.1.-" evidence="12"/>
<dbReference type="FunFam" id="1.50.10.10:FF:000016">
    <property type="entry name" value="alpha-1,2-Mannosidase"/>
    <property type="match status" value="1"/>
</dbReference>
<dbReference type="EnsemblMetazoa" id="PPA27483.1">
    <property type="protein sequence ID" value="PPA27483.1"/>
    <property type="gene ID" value="WBGene00117037"/>
</dbReference>
<dbReference type="GO" id="GO:0005509">
    <property type="term" value="F:calcium ion binding"/>
    <property type="evidence" value="ECO:0007669"/>
    <property type="project" value="InterPro"/>
</dbReference>
<dbReference type="InterPro" id="IPR044674">
    <property type="entry name" value="EDEM1/2/3"/>
</dbReference>
<dbReference type="Pfam" id="PF01532">
    <property type="entry name" value="Glyco_hydro_47"/>
    <property type="match status" value="1"/>
</dbReference>
<dbReference type="InterPro" id="IPR001382">
    <property type="entry name" value="Glyco_hydro_47"/>
</dbReference>
<dbReference type="GO" id="GO:0044322">
    <property type="term" value="C:endoplasmic reticulum quality control compartment"/>
    <property type="evidence" value="ECO:0007669"/>
    <property type="project" value="GOC"/>
</dbReference>
<evidence type="ECO:0000256" key="9">
    <source>
        <dbReference type="ARBA" id="ARBA00060207"/>
    </source>
</evidence>
<dbReference type="PANTHER" id="PTHR45679:SF5">
    <property type="entry name" value="ER DEGRADATION-ENHANCING ALPHA-MANNOSIDASE-LIKE PROTEIN 1"/>
    <property type="match status" value="1"/>
</dbReference>
<keyword evidence="6" id="KW-1133">Transmembrane helix</keyword>
<comment type="cofactor">
    <cofactor evidence="11">
        <name>Ca(2+)</name>
        <dbReference type="ChEBI" id="CHEBI:29108"/>
    </cofactor>
</comment>
<dbReference type="GO" id="GO:0004571">
    <property type="term" value="F:mannosyl-oligosaccharide 1,2-alpha-mannosidase activity"/>
    <property type="evidence" value="ECO:0007669"/>
    <property type="project" value="InterPro"/>
</dbReference>
<dbReference type="GO" id="GO:0005975">
    <property type="term" value="P:carbohydrate metabolic process"/>
    <property type="evidence" value="ECO:0007669"/>
    <property type="project" value="InterPro"/>
</dbReference>
<dbReference type="SUPFAM" id="SSF48225">
    <property type="entry name" value="Seven-hairpin glycosidases"/>
    <property type="match status" value="1"/>
</dbReference>
<feature type="active site" description="Proton donor" evidence="10">
    <location>
        <position position="395"/>
    </location>
</feature>
<keyword evidence="5" id="KW-0735">Signal-anchor</keyword>
<evidence type="ECO:0000256" key="7">
    <source>
        <dbReference type="ARBA" id="ARBA00023136"/>
    </source>
</evidence>
<evidence type="ECO:0000313" key="14">
    <source>
        <dbReference type="Proteomes" id="UP000005239"/>
    </source>
</evidence>
<keyword evidence="11" id="KW-0106">Calcium</keyword>
<evidence type="ECO:0000256" key="6">
    <source>
        <dbReference type="ARBA" id="ARBA00022989"/>
    </source>
</evidence>
<name>A0A2A6CIX7_PRIPA</name>
<keyword evidence="14" id="KW-1185">Reference proteome</keyword>
<organism evidence="13 14">
    <name type="scientific">Pristionchus pacificus</name>
    <name type="common">Parasitic nematode worm</name>
    <dbReference type="NCBI Taxonomy" id="54126"/>
    <lineage>
        <taxon>Eukaryota</taxon>
        <taxon>Metazoa</taxon>
        <taxon>Ecdysozoa</taxon>
        <taxon>Nematoda</taxon>
        <taxon>Chromadorea</taxon>
        <taxon>Rhabditida</taxon>
        <taxon>Rhabditina</taxon>
        <taxon>Diplogasteromorpha</taxon>
        <taxon>Diplogasteroidea</taxon>
        <taxon>Neodiplogasteridae</taxon>
        <taxon>Pristionchus</taxon>
    </lineage>
</organism>
<keyword evidence="12" id="KW-0326">Glycosidase</keyword>
<dbReference type="PANTHER" id="PTHR45679">
    <property type="entry name" value="ER DEGRADATION-ENHANCING ALPHA-MANNOSIDASE-LIKE PROTEIN 2"/>
    <property type="match status" value="1"/>
</dbReference>
<dbReference type="Proteomes" id="UP000005239">
    <property type="component" value="Unassembled WGS sequence"/>
</dbReference>
<evidence type="ECO:0000256" key="11">
    <source>
        <dbReference type="PIRSR" id="PIRSR601382-2"/>
    </source>
</evidence>
<dbReference type="InterPro" id="IPR036026">
    <property type="entry name" value="Seven-hairpin_glycosidases"/>
</dbReference>
<feature type="active site" evidence="10">
    <location>
        <position position="414"/>
    </location>
</feature>
<accession>A0A8R1UKW9</accession>
<comment type="function">
    <text evidence="9">Extracts misfolded glycoproteins, but not glycoproteins undergoing productive folding, from the calnexin cycle. It is directly involved in endoplasmic reticulum-associated degradation (ERAD) and targets misfolded glycoproteins for degradation in an N-glycan-independent manner, probably by forming a complex with SEL1L. It has low mannosidase activity, catalyzing mannose trimming from Man8GlcNAc2 to Man7GlcNAc2.</text>
</comment>
<keyword evidence="7" id="KW-0472">Membrane</keyword>
<evidence type="ECO:0000256" key="4">
    <source>
        <dbReference type="ARBA" id="ARBA00022824"/>
    </source>
</evidence>
<evidence type="ECO:0000256" key="1">
    <source>
        <dbReference type="ARBA" id="ARBA00004648"/>
    </source>
</evidence>
<evidence type="ECO:0000256" key="12">
    <source>
        <dbReference type="RuleBase" id="RU361193"/>
    </source>
</evidence>
<keyword evidence="12" id="KW-0378">Hydrolase</keyword>
<proteinExistence type="inferred from homology"/>
<evidence type="ECO:0000256" key="3">
    <source>
        <dbReference type="ARBA" id="ARBA00022692"/>
    </source>
</evidence>
<reference evidence="13" key="2">
    <citation type="submission" date="2022-06" db="UniProtKB">
        <authorList>
            <consortium name="EnsemblMetazoa"/>
        </authorList>
    </citation>
    <scope>IDENTIFICATION</scope>
    <source>
        <strain evidence="13">PS312</strain>
    </source>
</reference>
<sequence>MVSKWCNGWRALTLFLFLIATVVGRVKNPFLADEIEWRLSHFSSSQRVAALAKAREMFYFGYDNYMQWAWPADELDPIHCTGRGHDHSRPDNININDVLGDYSLTLVDTLDTLAVMGDESSFKQAVRLVINTVTFDRNTTVQVFEATIRMMGSLLSAHLIVSDETRLLGDFFMPEYDGELLDMARDLAVRLMPAFEGTSTGLPYPRVNLQRGVLSGTINETCTAGAGSLLLEFGLLSRLTGDPIYASLARRINRVLWKMKNEQTGLLGNVIDIQSGAWTGHISGLGAGLDSFYEYMLKAFIMFGEKEDLDMFNEAYAGIQSHMRRGRVACTGTSHGEHPIYVNVDARDGSTANSWIDALQAAFPAVQTLAGDVEEAICHHLVYYGIWKKFGVLPERYNWLHRVPDVAFYPLRPELAESTYHLYRATKNPYYLHVGVEILNSIDEITRVQCGFATVHDVRTRELEDRMESFFLSETMKYLYLLFDDSNPVNVHGERFIFSTEGHLFPVSKRTKNDPYGWDDSVNHTDMDSVSIRENGMELLRRLAREATTDEEVIVSPYLRKSNETCSTPIGRFELPIERDAMAAVFEGLGIEKNSWL</sequence>
<comment type="similarity">
    <text evidence="2 12">Belongs to the glycosyl hydrolase 47 family.</text>
</comment>
<keyword evidence="11" id="KW-0479">Metal-binding</keyword>
<evidence type="ECO:0000256" key="5">
    <source>
        <dbReference type="ARBA" id="ARBA00022968"/>
    </source>
</evidence>
<keyword evidence="4" id="KW-0256">Endoplasmic reticulum</keyword>
<dbReference type="GO" id="GO:0005789">
    <property type="term" value="C:endoplasmic reticulum membrane"/>
    <property type="evidence" value="ECO:0007669"/>
    <property type="project" value="UniProtKB-SubCell"/>
</dbReference>
<keyword evidence="8" id="KW-0325">Glycoprotein</keyword>
<feature type="binding site" evidence="11">
    <location>
        <position position="500"/>
    </location>
    <ligand>
        <name>Ca(2+)</name>
        <dbReference type="ChEBI" id="CHEBI:29108"/>
    </ligand>
</feature>
<accession>A0A2A6CIX7</accession>
<comment type="subcellular location">
    <subcellularLocation>
        <location evidence="1">Endoplasmic reticulum membrane</location>
        <topology evidence="1">Single-pass type II membrane protein</topology>
    </subcellularLocation>
</comment>
<evidence type="ECO:0000256" key="8">
    <source>
        <dbReference type="ARBA" id="ARBA00023180"/>
    </source>
</evidence>
<protein>
    <recommendedName>
        <fullName evidence="12">alpha-1,2-Mannosidase</fullName>
        <ecNumber evidence="12">3.2.1.-</ecNumber>
    </recommendedName>
</protein>
<evidence type="ECO:0000256" key="2">
    <source>
        <dbReference type="ARBA" id="ARBA00007658"/>
    </source>
</evidence>
<dbReference type="PRINTS" id="PR00747">
    <property type="entry name" value="GLYHDRLASE47"/>
</dbReference>
<feature type="active site" description="Proton donor" evidence="10">
    <location>
        <position position="145"/>
    </location>
</feature>
<evidence type="ECO:0000313" key="13">
    <source>
        <dbReference type="EnsemblMetazoa" id="PPA27483.1"/>
    </source>
</evidence>
<feature type="active site" evidence="10">
    <location>
        <position position="290"/>
    </location>
</feature>
<dbReference type="OrthoDB" id="8118055at2759"/>
<evidence type="ECO:0000256" key="10">
    <source>
        <dbReference type="PIRSR" id="PIRSR601382-1"/>
    </source>
</evidence>
<dbReference type="GO" id="GO:1904380">
    <property type="term" value="P:endoplasmic reticulum mannose trimming"/>
    <property type="evidence" value="ECO:0007669"/>
    <property type="project" value="InterPro"/>
</dbReference>
<dbReference type="InterPro" id="IPR012341">
    <property type="entry name" value="6hp_glycosidase-like_sf"/>
</dbReference>
<keyword evidence="3" id="KW-0812">Transmembrane</keyword>